<protein>
    <submittedName>
        <fullName evidence="1">Competence protein ComM</fullName>
    </submittedName>
</protein>
<organism evidence="1 2">
    <name type="scientific">Trichonephila inaurata madagascariensis</name>
    <dbReference type="NCBI Taxonomy" id="2747483"/>
    <lineage>
        <taxon>Eukaryota</taxon>
        <taxon>Metazoa</taxon>
        <taxon>Ecdysozoa</taxon>
        <taxon>Arthropoda</taxon>
        <taxon>Chelicerata</taxon>
        <taxon>Arachnida</taxon>
        <taxon>Araneae</taxon>
        <taxon>Araneomorphae</taxon>
        <taxon>Entelegynae</taxon>
        <taxon>Araneoidea</taxon>
        <taxon>Nephilidae</taxon>
        <taxon>Trichonephila</taxon>
        <taxon>Trichonephila inaurata</taxon>
    </lineage>
</organism>
<dbReference type="OrthoDB" id="6373531at2759"/>
<gene>
    <name evidence="1" type="primary">comM</name>
    <name evidence="1" type="ORF">TNIN_54821</name>
</gene>
<sequence>MIANINTVALQGISTVNVNAQIHMANGIPAFNIVGLPDKTVAESRERIRAALNSINLLLPPKRITVNLSPADLLKEGSHYDLAIAIGLLVVMNVIPVEKVQS</sequence>
<name>A0A8X6YYC3_9ARAC</name>
<dbReference type="EMBL" id="BMAV01023781">
    <property type="protein sequence ID" value="GFY79830.1"/>
    <property type="molecule type" value="Genomic_DNA"/>
</dbReference>
<evidence type="ECO:0000313" key="1">
    <source>
        <dbReference type="EMBL" id="GFY79830.1"/>
    </source>
</evidence>
<dbReference type="AlphaFoldDB" id="A0A8X6YYC3"/>
<comment type="caution">
    <text evidence="1">The sequence shown here is derived from an EMBL/GenBank/DDBJ whole genome shotgun (WGS) entry which is preliminary data.</text>
</comment>
<dbReference type="Gene3D" id="3.30.230.10">
    <property type="match status" value="1"/>
</dbReference>
<keyword evidence="2" id="KW-1185">Reference proteome</keyword>
<dbReference type="Pfam" id="PF13541">
    <property type="entry name" value="ChlI"/>
    <property type="match status" value="1"/>
</dbReference>
<proteinExistence type="predicted"/>
<dbReference type="InterPro" id="IPR020568">
    <property type="entry name" value="Ribosomal_Su5_D2-typ_SF"/>
</dbReference>
<reference evidence="1" key="1">
    <citation type="submission" date="2020-08" db="EMBL/GenBank/DDBJ databases">
        <title>Multicomponent nature underlies the extraordinary mechanical properties of spider dragline silk.</title>
        <authorList>
            <person name="Kono N."/>
            <person name="Nakamura H."/>
            <person name="Mori M."/>
            <person name="Yoshida Y."/>
            <person name="Ohtoshi R."/>
            <person name="Malay A.D."/>
            <person name="Moran D.A.P."/>
            <person name="Tomita M."/>
            <person name="Numata K."/>
            <person name="Arakawa K."/>
        </authorList>
    </citation>
    <scope>NUCLEOTIDE SEQUENCE</scope>
</reference>
<evidence type="ECO:0000313" key="2">
    <source>
        <dbReference type="Proteomes" id="UP000886998"/>
    </source>
</evidence>
<dbReference type="Proteomes" id="UP000886998">
    <property type="component" value="Unassembled WGS sequence"/>
</dbReference>
<accession>A0A8X6YYC3</accession>
<dbReference type="SUPFAM" id="SSF54211">
    <property type="entry name" value="Ribosomal protein S5 domain 2-like"/>
    <property type="match status" value="1"/>
</dbReference>
<dbReference type="InterPro" id="IPR014721">
    <property type="entry name" value="Ribsml_uS5_D2-typ_fold_subgr"/>
</dbReference>